<organism evidence="2 3">
    <name type="scientific">Corynebacterium pilbarense</name>
    <dbReference type="NCBI Taxonomy" id="1288393"/>
    <lineage>
        <taxon>Bacteria</taxon>
        <taxon>Bacillati</taxon>
        <taxon>Actinomycetota</taxon>
        <taxon>Actinomycetes</taxon>
        <taxon>Mycobacteriales</taxon>
        <taxon>Corynebacteriaceae</taxon>
        <taxon>Corynebacterium</taxon>
    </lineage>
</organism>
<accession>A0A9Q4IIM6</accession>
<feature type="transmembrane region" description="Helical" evidence="1">
    <location>
        <begin position="211"/>
        <end position="232"/>
    </location>
</feature>
<feature type="transmembrane region" description="Helical" evidence="1">
    <location>
        <begin position="12"/>
        <end position="36"/>
    </location>
</feature>
<keyword evidence="1" id="KW-0472">Membrane</keyword>
<feature type="transmembrane region" description="Helical" evidence="1">
    <location>
        <begin position="178"/>
        <end position="199"/>
    </location>
</feature>
<gene>
    <name evidence="2" type="ORF">NUW87_09255</name>
</gene>
<keyword evidence="1" id="KW-1133">Transmembrane helix</keyword>
<proteinExistence type="predicted"/>
<reference evidence="2" key="1">
    <citation type="submission" date="2022-08" db="EMBL/GenBank/DDBJ databases">
        <title>Corynebacterium sp. nov., isolated from clinical breast specimens.</title>
        <authorList>
            <person name="Zhang T."/>
        </authorList>
    </citation>
    <scope>NUCLEOTIDE SEQUENCE</scope>
    <source>
        <strain evidence="2">CCUG 57942</strain>
    </source>
</reference>
<dbReference type="AlphaFoldDB" id="A0A9Q4IIM6"/>
<feature type="transmembrane region" description="Helical" evidence="1">
    <location>
        <begin position="239"/>
        <end position="261"/>
    </location>
</feature>
<evidence type="ECO:0000256" key="1">
    <source>
        <dbReference type="SAM" id="Phobius"/>
    </source>
</evidence>
<feature type="transmembrane region" description="Helical" evidence="1">
    <location>
        <begin position="148"/>
        <end position="171"/>
    </location>
</feature>
<keyword evidence="1" id="KW-0812">Transmembrane</keyword>
<evidence type="ECO:0000313" key="3">
    <source>
        <dbReference type="Proteomes" id="UP001071110"/>
    </source>
</evidence>
<protein>
    <submittedName>
        <fullName evidence="2">SNG1 family protein</fullName>
    </submittedName>
</protein>
<comment type="caution">
    <text evidence="2">The sequence shown here is derived from an EMBL/GenBank/DDBJ whole genome shotgun (WGS) entry which is preliminary data.</text>
</comment>
<name>A0A9Q4IIM6_9CORY</name>
<evidence type="ECO:0000313" key="2">
    <source>
        <dbReference type="EMBL" id="MCZ2221555.1"/>
    </source>
</evidence>
<feature type="transmembrane region" description="Helical" evidence="1">
    <location>
        <begin position="296"/>
        <end position="317"/>
    </location>
</feature>
<sequence>MSTTTSPGQKPAAARVLGAIFGIPIVIGLMLFAFLAPNFASGPAGVPIAVAAPEPVVQQLQSALGDDGPEVTVHASGDEVRDAIEHRDAVGGLVMGPEGAVAYTASGNGAPYVQMIEGMASRLEAQGVEVAREDLAPTSQDDPQATGLAALGLPLAFGGIISAVIATFAFRGKTWSKLVVLTGIAAVGALVVTWMLHFGYGTLTGNFVLEWLGIACGILATSMLTAGLAAVIGTPGVAVGAVLTIFLANPLSGLATGPWLLPAGWSAVGQWMPIGATGHLVRSLSFFDGLGAGSSWWVLAAWIAVGFALLMLGRVTARKTQPQS</sequence>
<keyword evidence="3" id="KW-1185">Reference proteome</keyword>
<dbReference type="Proteomes" id="UP001071110">
    <property type="component" value="Unassembled WGS sequence"/>
</dbReference>
<dbReference type="RefSeq" id="WP_269028202.1">
    <property type="nucleotide sequence ID" value="NZ_BAABDP010000019.1"/>
</dbReference>
<dbReference type="EMBL" id="JANRML010000013">
    <property type="protein sequence ID" value="MCZ2221555.1"/>
    <property type="molecule type" value="Genomic_DNA"/>
</dbReference>